<reference evidence="2" key="1">
    <citation type="submission" date="2024-07" db="EMBL/GenBank/DDBJ databases">
        <title>Halotolerant mesophilic bacterium Ornithinibacillus sp. 4-3, sp. nov., isolated from soil.</title>
        <authorList>
            <person name="Sidarenka A.V."/>
            <person name="Guliayeva D.E."/>
            <person name="Leanovich S.I."/>
            <person name="Hileuskaya K.S."/>
            <person name="Akhremchuk A.E."/>
            <person name="Sikolenko M.A."/>
            <person name="Valentovich L.N."/>
        </authorList>
    </citation>
    <scope>NUCLEOTIDE SEQUENCE</scope>
    <source>
        <strain evidence="2">4-3</strain>
    </source>
</reference>
<dbReference type="Gene3D" id="3.90.1150.200">
    <property type="match status" value="1"/>
</dbReference>
<protein>
    <submittedName>
        <fullName evidence="2">Iron chaperone</fullName>
    </submittedName>
</protein>
<gene>
    <name evidence="2" type="ORF">AB4Y30_04455</name>
</gene>
<dbReference type="RefSeq" id="WP_368655169.1">
    <property type="nucleotide sequence ID" value="NZ_CP162599.1"/>
</dbReference>
<dbReference type="EMBL" id="CP162599">
    <property type="protein sequence ID" value="XDK34498.1"/>
    <property type="molecule type" value="Genomic_DNA"/>
</dbReference>
<evidence type="ECO:0000313" key="2">
    <source>
        <dbReference type="EMBL" id="XDK34498.1"/>
    </source>
</evidence>
<accession>A0AB39HXM7</accession>
<name>A0AB39HXM7_9BACI</name>
<dbReference type="InterPro" id="IPR014922">
    <property type="entry name" value="YdhG-like"/>
</dbReference>
<sequence>MLDEAENSNQEEVNKHVFASFLQGIDNQEHREKTETVFNWITEKYPKLTNEIKWKQPMFIDHGTFIIGFSVSKKHLAVAPEEVTIKHVEEDIQKAGYDYTKGIIRIPWESEINYELLEKMIDFNIWDKANCTTFWRK</sequence>
<dbReference type="Pfam" id="PF08818">
    <property type="entry name" value="DUF1801"/>
    <property type="match status" value="1"/>
</dbReference>
<proteinExistence type="predicted"/>
<feature type="domain" description="YdhG-like" evidence="1">
    <location>
        <begin position="30"/>
        <end position="125"/>
    </location>
</feature>
<evidence type="ECO:0000259" key="1">
    <source>
        <dbReference type="Pfam" id="PF08818"/>
    </source>
</evidence>
<dbReference type="SUPFAM" id="SSF159888">
    <property type="entry name" value="YdhG-like"/>
    <property type="match status" value="1"/>
</dbReference>
<organism evidence="2">
    <name type="scientific">Ornithinibacillus sp. 4-3</name>
    <dbReference type="NCBI Taxonomy" id="3231488"/>
    <lineage>
        <taxon>Bacteria</taxon>
        <taxon>Bacillati</taxon>
        <taxon>Bacillota</taxon>
        <taxon>Bacilli</taxon>
        <taxon>Bacillales</taxon>
        <taxon>Bacillaceae</taxon>
        <taxon>Ornithinibacillus</taxon>
    </lineage>
</organism>
<dbReference type="AlphaFoldDB" id="A0AB39HXM7"/>